<dbReference type="EMBL" id="JAWXYG010000008">
    <property type="protein sequence ID" value="KAK4265828.1"/>
    <property type="molecule type" value="Genomic_DNA"/>
</dbReference>
<keyword evidence="7" id="KW-1185">Reference proteome</keyword>
<evidence type="ECO:0000313" key="7">
    <source>
        <dbReference type="Proteomes" id="UP001293593"/>
    </source>
</evidence>
<evidence type="ECO:0000256" key="2">
    <source>
        <dbReference type="ARBA" id="ARBA00022821"/>
    </source>
</evidence>
<evidence type="ECO:0000256" key="3">
    <source>
        <dbReference type="ARBA" id="ARBA00023265"/>
    </source>
</evidence>
<dbReference type="InterPro" id="IPR050279">
    <property type="entry name" value="Plant_def-hormone_signal"/>
</dbReference>
<keyword evidence="2 4" id="KW-0611">Plant defense</keyword>
<dbReference type="GO" id="GO:0005634">
    <property type="term" value="C:nucleus"/>
    <property type="evidence" value="ECO:0007669"/>
    <property type="project" value="TreeGrafter"/>
</dbReference>
<dbReference type="Gene3D" id="3.30.530.20">
    <property type="match status" value="1"/>
</dbReference>
<organism evidence="6 7">
    <name type="scientific">Acacia crassicarpa</name>
    <name type="common">northern wattle</name>
    <dbReference type="NCBI Taxonomy" id="499986"/>
    <lineage>
        <taxon>Eukaryota</taxon>
        <taxon>Viridiplantae</taxon>
        <taxon>Streptophyta</taxon>
        <taxon>Embryophyta</taxon>
        <taxon>Tracheophyta</taxon>
        <taxon>Spermatophyta</taxon>
        <taxon>Magnoliopsida</taxon>
        <taxon>eudicotyledons</taxon>
        <taxon>Gunneridae</taxon>
        <taxon>Pentapetalae</taxon>
        <taxon>rosids</taxon>
        <taxon>fabids</taxon>
        <taxon>Fabales</taxon>
        <taxon>Fabaceae</taxon>
        <taxon>Caesalpinioideae</taxon>
        <taxon>mimosoid clade</taxon>
        <taxon>Acacieae</taxon>
        <taxon>Acacia</taxon>
    </lineage>
</organism>
<dbReference type="GO" id="GO:0010427">
    <property type="term" value="F:abscisic acid binding"/>
    <property type="evidence" value="ECO:0007669"/>
    <property type="project" value="InterPro"/>
</dbReference>
<dbReference type="InterPro" id="IPR000916">
    <property type="entry name" value="Bet_v_I/MLP"/>
</dbReference>
<dbReference type="GO" id="GO:0038023">
    <property type="term" value="F:signaling receptor activity"/>
    <property type="evidence" value="ECO:0007669"/>
    <property type="project" value="InterPro"/>
</dbReference>
<dbReference type="GO" id="GO:0006952">
    <property type="term" value="P:defense response"/>
    <property type="evidence" value="ECO:0007669"/>
    <property type="project" value="UniProtKB-KW"/>
</dbReference>
<dbReference type="InterPro" id="IPR023393">
    <property type="entry name" value="START-like_dom_sf"/>
</dbReference>
<evidence type="ECO:0000313" key="6">
    <source>
        <dbReference type="EMBL" id="KAK4265828.1"/>
    </source>
</evidence>
<accession>A0AAE1JC58</accession>
<dbReference type="GO" id="GO:0004864">
    <property type="term" value="F:protein phosphatase inhibitor activity"/>
    <property type="evidence" value="ECO:0007669"/>
    <property type="project" value="InterPro"/>
</dbReference>
<dbReference type="GO" id="GO:0005737">
    <property type="term" value="C:cytoplasm"/>
    <property type="evidence" value="ECO:0007669"/>
    <property type="project" value="TreeGrafter"/>
</dbReference>
<dbReference type="PANTHER" id="PTHR31213:SF70">
    <property type="entry name" value="MAJOR ALLERGEN PRU AR 1-LIKE"/>
    <property type="match status" value="1"/>
</dbReference>
<evidence type="ECO:0000256" key="4">
    <source>
        <dbReference type="RuleBase" id="RU000409"/>
    </source>
</evidence>
<evidence type="ECO:0000256" key="1">
    <source>
        <dbReference type="ARBA" id="ARBA00009744"/>
    </source>
</evidence>
<dbReference type="SUPFAM" id="SSF55961">
    <property type="entry name" value="Bet v1-like"/>
    <property type="match status" value="1"/>
</dbReference>
<dbReference type="PANTHER" id="PTHR31213">
    <property type="entry name" value="OS08G0374000 PROTEIN-RELATED"/>
    <property type="match status" value="1"/>
</dbReference>
<evidence type="ECO:0000259" key="5">
    <source>
        <dbReference type="Pfam" id="PF00407"/>
    </source>
</evidence>
<name>A0AAE1JC58_9FABA</name>
<dbReference type="CDD" id="cd07816">
    <property type="entry name" value="Bet_v1-like"/>
    <property type="match status" value="1"/>
</dbReference>
<proteinExistence type="inferred from homology"/>
<protein>
    <recommendedName>
        <fullName evidence="5">Bet v I/Major latex protein domain-containing protein</fullName>
    </recommendedName>
</protein>
<dbReference type="GO" id="GO:0009738">
    <property type="term" value="P:abscisic acid-activated signaling pathway"/>
    <property type="evidence" value="ECO:0007669"/>
    <property type="project" value="InterPro"/>
</dbReference>
<dbReference type="Pfam" id="PF00407">
    <property type="entry name" value="Bet_v_1"/>
    <property type="match status" value="1"/>
</dbReference>
<feature type="domain" description="Bet v I/Major latex protein" evidence="5">
    <location>
        <begin position="7"/>
        <end position="142"/>
    </location>
</feature>
<gene>
    <name evidence="6" type="ORF">QN277_026827</name>
</gene>
<reference evidence="6" key="1">
    <citation type="submission" date="2023-10" db="EMBL/GenBank/DDBJ databases">
        <title>Chromosome-level genome of the transformable northern wattle, Acacia crassicarpa.</title>
        <authorList>
            <person name="Massaro I."/>
            <person name="Sinha N.R."/>
            <person name="Poethig S."/>
            <person name="Leichty A.R."/>
        </authorList>
    </citation>
    <scope>NUCLEOTIDE SEQUENCE</scope>
    <source>
        <strain evidence="6">Acra3RX</strain>
        <tissue evidence="6">Leaf</tissue>
    </source>
</reference>
<comment type="similarity">
    <text evidence="1 4">Belongs to the BetVI family.</text>
</comment>
<keyword evidence="3 4" id="KW-0568">Pathogenesis-related protein</keyword>
<dbReference type="Proteomes" id="UP001293593">
    <property type="component" value="Unassembled WGS sequence"/>
</dbReference>
<dbReference type="FunFam" id="3.30.530.20:FF:000007">
    <property type="entry name" value="Major pollen allergen Bet v 1-A"/>
    <property type="match status" value="1"/>
</dbReference>
<dbReference type="AlphaFoldDB" id="A0AAE1JC58"/>
<dbReference type="PRINTS" id="PR00634">
    <property type="entry name" value="BETALLERGEN"/>
</dbReference>
<comment type="caution">
    <text evidence="6">The sequence shown here is derived from an EMBL/GenBank/DDBJ whole genome shotgun (WGS) entry which is preliminary data.</text>
</comment>
<dbReference type="InterPro" id="IPR024949">
    <property type="entry name" value="Bet_v_I_allergen"/>
</dbReference>
<sequence>MGVYRDEAEYSSEISAPRSFKALVSDAQNIVPKLLPQVVKSIQVIHGDGGPGSIREILFTEGEKVKSVKNIIDEMNEEAMTFRYTTVEGDILEDKFESIAYEIKFEAKPDGGSNNKININYNTKGDYEMSEDEIKRGKEMTLGIYKVVEADLLQNPHVYA</sequence>
<dbReference type="PROSITE" id="PS00451">
    <property type="entry name" value="PATHOGENESIS_BETVI"/>
    <property type="match status" value="1"/>
</dbReference>